<dbReference type="EMBL" id="LAZR01060081">
    <property type="protein sequence ID" value="KKK66433.1"/>
    <property type="molecule type" value="Genomic_DNA"/>
</dbReference>
<feature type="compositionally biased region" description="Polar residues" evidence="1">
    <location>
        <begin position="1"/>
        <end position="14"/>
    </location>
</feature>
<dbReference type="AlphaFoldDB" id="A0A0F8XC80"/>
<protein>
    <submittedName>
        <fullName evidence="2">Uncharacterized protein</fullName>
    </submittedName>
</protein>
<accession>A0A0F8XC80</accession>
<gene>
    <name evidence="2" type="ORF">LCGC14_2964140</name>
</gene>
<reference evidence="2" key="1">
    <citation type="journal article" date="2015" name="Nature">
        <title>Complex archaea that bridge the gap between prokaryotes and eukaryotes.</title>
        <authorList>
            <person name="Spang A."/>
            <person name="Saw J.H."/>
            <person name="Jorgensen S.L."/>
            <person name="Zaremba-Niedzwiedzka K."/>
            <person name="Martijn J."/>
            <person name="Lind A.E."/>
            <person name="van Eijk R."/>
            <person name="Schleper C."/>
            <person name="Guy L."/>
            <person name="Ettema T.J."/>
        </authorList>
    </citation>
    <scope>NUCLEOTIDE SEQUENCE</scope>
</reference>
<proteinExistence type="predicted"/>
<organism evidence="2">
    <name type="scientific">marine sediment metagenome</name>
    <dbReference type="NCBI Taxonomy" id="412755"/>
    <lineage>
        <taxon>unclassified sequences</taxon>
        <taxon>metagenomes</taxon>
        <taxon>ecological metagenomes</taxon>
    </lineage>
</organism>
<sequence length="81" mass="9036">MAFEQNDNSGSLFKNNRKEKENHPDFTGSAKIKGVDYWLSGWTKTREANGEKWISLALKPKEEQQVWPGTAAPRTGGANKG</sequence>
<comment type="caution">
    <text evidence="2">The sequence shown here is derived from an EMBL/GenBank/DDBJ whole genome shotgun (WGS) entry which is preliminary data.</text>
</comment>
<evidence type="ECO:0000313" key="2">
    <source>
        <dbReference type="EMBL" id="KKK66433.1"/>
    </source>
</evidence>
<name>A0A0F8XC80_9ZZZZ</name>
<evidence type="ECO:0000256" key="1">
    <source>
        <dbReference type="SAM" id="MobiDB-lite"/>
    </source>
</evidence>
<feature type="region of interest" description="Disordered" evidence="1">
    <location>
        <begin position="1"/>
        <end position="28"/>
    </location>
</feature>